<keyword evidence="2" id="KW-0812">Transmembrane</keyword>
<keyword evidence="4" id="KW-0472">Membrane</keyword>
<evidence type="ECO:0000313" key="8">
    <source>
        <dbReference type="EMBL" id="MBI1756731.1"/>
    </source>
</evidence>
<evidence type="ECO:0000256" key="1">
    <source>
        <dbReference type="ARBA" id="ARBA00004370"/>
    </source>
</evidence>
<dbReference type="InterPro" id="IPR039910">
    <property type="entry name" value="D15-like"/>
</dbReference>
<keyword evidence="3 6" id="KW-0732">Signal</keyword>
<dbReference type="Pfam" id="PF07244">
    <property type="entry name" value="POTRA"/>
    <property type="match status" value="3"/>
</dbReference>
<feature type="signal peptide" evidence="6">
    <location>
        <begin position="1"/>
        <end position="21"/>
    </location>
</feature>
<dbReference type="Pfam" id="PF01103">
    <property type="entry name" value="Omp85"/>
    <property type="match status" value="1"/>
</dbReference>
<dbReference type="Gene3D" id="2.40.160.50">
    <property type="entry name" value="membrane protein fhac: a member of the omp85/tpsb transporter family"/>
    <property type="match status" value="1"/>
</dbReference>
<dbReference type="PANTHER" id="PTHR12815">
    <property type="entry name" value="SORTING AND ASSEMBLY MACHINERY SAMM50 PROTEIN FAMILY MEMBER"/>
    <property type="match status" value="1"/>
</dbReference>
<evidence type="ECO:0000259" key="7">
    <source>
        <dbReference type="PROSITE" id="PS51779"/>
    </source>
</evidence>
<comment type="subcellular location">
    <subcellularLocation>
        <location evidence="1">Membrane</location>
    </subcellularLocation>
</comment>
<evidence type="ECO:0000256" key="6">
    <source>
        <dbReference type="SAM" id="SignalP"/>
    </source>
</evidence>
<feature type="chain" id="PRO_5036674910" evidence="6">
    <location>
        <begin position="22"/>
        <end position="597"/>
    </location>
</feature>
<protein>
    <submittedName>
        <fullName evidence="8">BamA/TamA family outer membrane protein</fullName>
    </submittedName>
</protein>
<evidence type="ECO:0000256" key="4">
    <source>
        <dbReference type="ARBA" id="ARBA00023136"/>
    </source>
</evidence>
<accession>A0A931M0L8</accession>
<evidence type="ECO:0000256" key="2">
    <source>
        <dbReference type="ARBA" id="ARBA00022692"/>
    </source>
</evidence>
<sequence length="597" mass="66121">MRLVRKLLPILVFLVPLAAAAFPQNGSVLEIAVTGNQRVSKEAILAAMRTKVGQTFSQTQLDQDKVAIEDLGFFEAVDVRAKTMEPAGWGITVDVREWPVIKEIRIVGNTVVKTAEIQKAITVQPGQVFNLKNVKPSVEAITSLYNKKGYFARIDEFAPLKESPNTVSISVIELVVGEVKVVGNSRTRARVMKRLIKTRPGEPYSIKKWEADLRRIYGTQWFESVKSSEDDRRDLGKVDLTAEVKEARTGTLGLGLVMDPRTSIAGSFNVSDANFKGTGQSVGVNYLQGTTGGGASVDLNYGNPFMDARDTSMNLSLYSHVVYRFAGTAFGGSSNPSGSNRYTERRTGGTVGFVRPIHDLFYPSWSMRFERIKTANLNTTLQNDFIQQDGDVAVMTLGLTRNRRDVDIDPSRGDWARVSLEPGYSRITEVGGNFSDTSLLGNHNFLKSNLEYRAYTSPHQAPRGREMDAPRRVIAFRARYGAIAGTAPFFEQYFAGGSDTVRGYAEDRFWGKQTLLTSLEYRHPIQRALNVVGFVDYGGAWGGYGSVNTYTQYDTMRLFLGYGVGLNFRTPLGPIRLDFGFNSHGGNRTHFQIGSSF</sequence>
<dbReference type="InterPro" id="IPR034746">
    <property type="entry name" value="POTRA"/>
</dbReference>
<evidence type="ECO:0000313" key="9">
    <source>
        <dbReference type="Proteomes" id="UP000727962"/>
    </source>
</evidence>
<dbReference type="EMBL" id="JACOSL010000039">
    <property type="protein sequence ID" value="MBI1756731.1"/>
    <property type="molecule type" value="Genomic_DNA"/>
</dbReference>
<dbReference type="PANTHER" id="PTHR12815:SF47">
    <property type="entry name" value="TRANSLOCATION AND ASSEMBLY MODULE SUBUNIT TAMA"/>
    <property type="match status" value="1"/>
</dbReference>
<comment type="caution">
    <text evidence="8">The sequence shown here is derived from an EMBL/GenBank/DDBJ whole genome shotgun (WGS) entry which is preliminary data.</text>
</comment>
<dbReference type="InterPro" id="IPR000184">
    <property type="entry name" value="Bac_surfAg_D15"/>
</dbReference>
<organism evidence="8 9">
    <name type="scientific">Fimbriimonas ginsengisoli</name>
    <dbReference type="NCBI Taxonomy" id="1005039"/>
    <lineage>
        <taxon>Bacteria</taxon>
        <taxon>Bacillati</taxon>
        <taxon>Armatimonadota</taxon>
        <taxon>Fimbriimonadia</taxon>
        <taxon>Fimbriimonadales</taxon>
        <taxon>Fimbriimonadaceae</taxon>
        <taxon>Fimbriimonas</taxon>
    </lineage>
</organism>
<dbReference type="Gene3D" id="3.10.20.310">
    <property type="entry name" value="membrane protein fhac"/>
    <property type="match status" value="3"/>
</dbReference>
<feature type="domain" description="POTRA" evidence="7">
    <location>
        <begin position="26"/>
        <end position="98"/>
    </location>
</feature>
<evidence type="ECO:0000256" key="3">
    <source>
        <dbReference type="ARBA" id="ARBA00022729"/>
    </source>
</evidence>
<name>A0A931M0L8_FIMGI</name>
<reference evidence="8" key="1">
    <citation type="submission" date="2020-07" db="EMBL/GenBank/DDBJ databases">
        <title>Huge and variable diversity of episymbiotic CPR bacteria and DPANN archaea in groundwater ecosystems.</title>
        <authorList>
            <person name="He C.Y."/>
            <person name="Keren R."/>
            <person name="Whittaker M."/>
            <person name="Farag I.F."/>
            <person name="Doudna J."/>
            <person name="Cate J.H.D."/>
            <person name="Banfield J.F."/>
        </authorList>
    </citation>
    <scope>NUCLEOTIDE SEQUENCE</scope>
    <source>
        <strain evidence="8">NC_groundwater_17_Pr7_B-0.1um_64_12</strain>
    </source>
</reference>
<keyword evidence="5" id="KW-0998">Cell outer membrane</keyword>
<proteinExistence type="predicted"/>
<dbReference type="GO" id="GO:0019867">
    <property type="term" value="C:outer membrane"/>
    <property type="evidence" value="ECO:0007669"/>
    <property type="project" value="InterPro"/>
</dbReference>
<dbReference type="PROSITE" id="PS51779">
    <property type="entry name" value="POTRA"/>
    <property type="match status" value="2"/>
</dbReference>
<evidence type="ECO:0000256" key="5">
    <source>
        <dbReference type="ARBA" id="ARBA00023237"/>
    </source>
</evidence>
<dbReference type="InterPro" id="IPR010827">
    <property type="entry name" value="BamA/TamA_POTRA"/>
</dbReference>
<dbReference type="AlphaFoldDB" id="A0A931M0L8"/>
<gene>
    <name evidence="8" type="ORF">HYR64_06455</name>
</gene>
<dbReference type="Proteomes" id="UP000727962">
    <property type="component" value="Unassembled WGS sequence"/>
</dbReference>
<feature type="domain" description="POTRA" evidence="7">
    <location>
        <begin position="99"/>
        <end position="174"/>
    </location>
</feature>